<evidence type="ECO:0000313" key="1">
    <source>
        <dbReference type="EMBL" id="MCI37254.1"/>
    </source>
</evidence>
<protein>
    <submittedName>
        <fullName evidence="1">Polynucleotidyl transferase Ribonuclease H fold</fullName>
    </submittedName>
</protein>
<keyword evidence="2" id="KW-1185">Reference proteome</keyword>
<keyword evidence="1" id="KW-0808">Transferase</keyword>
<sequence>MIWNLWNNRNSWIWNNEKLGAQQLSMQAVQGWNEWFFAQRFNQHTVPDEQIQQHEVWQPPMVGWLKCNVDAGFHDRGRTTNRGWCVTV</sequence>
<dbReference type="EMBL" id="LXQA010242567">
    <property type="protein sequence ID" value="MCI37254.1"/>
    <property type="molecule type" value="Genomic_DNA"/>
</dbReference>
<comment type="caution">
    <text evidence="1">The sequence shown here is derived from an EMBL/GenBank/DDBJ whole genome shotgun (WGS) entry which is preliminary data.</text>
</comment>
<reference evidence="1 2" key="1">
    <citation type="journal article" date="2018" name="Front. Plant Sci.">
        <title>Red Clover (Trifolium pratense) and Zigzag Clover (T. medium) - A Picture of Genomic Similarities and Differences.</title>
        <authorList>
            <person name="Dluhosova J."/>
            <person name="Istvanek J."/>
            <person name="Nedelnik J."/>
            <person name="Repkova J."/>
        </authorList>
    </citation>
    <scope>NUCLEOTIDE SEQUENCE [LARGE SCALE GENOMIC DNA]</scope>
    <source>
        <strain evidence="2">cv. 10/8</strain>
        <tissue evidence="1">Leaf</tissue>
    </source>
</reference>
<dbReference type="Proteomes" id="UP000265520">
    <property type="component" value="Unassembled WGS sequence"/>
</dbReference>
<accession>A0A392RMF5</accession>
<organism evidence="1 2">
    <name type="scientific">Trifolium medium</name>
    <dbReference type="NCBI Taxonomy" id="97028"/>
    <lineage>
        <taxon>Eukaryota</taxon>
        <taxon>Viridiplantae</taxon>
        <taxon>Streptophyta</taxon>
        <taxon>Embryophyta</taxon>
        <taxon>Tracheophyta</taxon>
        <taxon>Spermatophyta</taxon>
        <taxon>Magnoliopsida</taxon>
        <taxon>eudicotyledons</taxon>
        <taxon>Gunneridae</taxon>
        <taxon>Pentapetalae</taxon>
        <taxon>rosids</taxon>
        <taxon>fabids</taxon>
        <taxon>Fabales</taxon>
        <taxon>Fabaceae</taxon>
        <taxon>Papilionoideae</taxon>
        <taxon>50 kb inversion clade</taxon>
        <taxon>NPAAA clade</taxon>
        <taxon>Hologalegina</taxon>
        <taxon>IRL clade</taxon>
        <taxon>Trifolieae</taxon>
        <taxon>Trifolium</taxon>
    </lineage>
</organism>
<proteinExistence type="predicted"/>
<dbReference type="AlphaFoldDB" id="A0A392RMF5"/>
<evidence type="ECO:0000313" key="2">
    <source>
        <dbReference type="Proteomes" id="UP000265520"/>
    </source>
</evidence>
<dbReference type="GO" id="GO:0016740">
    <property type="term" value="F:transferase activity"/>
    <property type="evidence" value="ECO:0007669"/>
    <property type="project" value="UniProtKB-KW"/>
</dbReference>
<name>A0A392RMF5_9FABA</name>